<dbReference type="RefSeq" id="WP_094409359.1">
    <property type="nucleotide sequence ID" value="NZ_BMJZ01000002.1"/>
</dbReference>
<evidence type="ECO:0000313" key="1">
    <source>
        <dbReference type="EMBL" id="OYQ17797.1"/>
    </source>
</evidence>
<organism evidence="1 2">
    <name type="scientific">Elstera cyanobacteriorum</name>
    <dbReference type="NCBI Taxonomy" id="2022747"/>
    <lineage>
        <taxon>Bacteria</taxon>
        <taxon>Pseudomonadati</taxon>
        <taxon>Pseudomonadota</taxon>
        <taxon>Alphaproteobacteria</taxon>
        <taxon>Rhodospirillales</taxon>
        <taxon>Rhodospirillaceae</taxon>
        <taxon>Elstera</taxon>
    </lineage>
</organism>
<dbReference type="Gene3D" id="1.20.120.520">
    <property type="entry name" value="nmb1532 protein domain like"/>
    <property type="match status" value="1"/>
</dbReference>
<dbReference type="AlphaFoldDB" id="A0A255XLF5"/>
<comment type="caution">
    <text evidence="1">The sequence shown here is derived from an EMBL/GenBank/DDBJ whole genome shotgun (WGS) entry which is preliminary data.</text>
</comment>
<keyword evidence="2" id="KW-1185">Reference proteome</keyword>
<sequence>MSTPQRYDLYGPIHKALRAWSTDILVKLGRADWQHEDNTRKTLTDLRDHLAVHWLHIAHEDRFIHPVLARLVPGSEAAAVAEHDRHAEALRQLEAAAEALSLARPDAREGLGYALYLQFAQFLAIDFEHMHDEETRHMQILWAHLSDAEIAAIEHQIVASQSPQEAMQVLQWMLPNLTAAQRAEKFAGLRAAAPPPVVAAVTDLLTARLTEFEMKRLWENIAA</sequence>
<accession>A0A255XLF5</accession>
<protein>
    <recommendedName>
        <fullName evidence="3">Hemerythrin-like domain-containing protein</fullName>
    </recommendedName>
</protein>
<dbReference type="OrthoDB" id="5635488at2"/>
<evidence type="ECO:0000313" key="2">
    <source>
        <dbReference type="Proteomes" id="UP000216361"/>
    </source>
</evidence>
<dbReference type="Proteomes" id="UP000216361">
    <property type="component" value="Unassembled WGS sequence"/>
</dbReference>
<proteinExistence type="predicted"/>
<reference evidence="1 2" key="1">
    <citation type="submission" date="2017-07" db="EMBL/GenBank/DDBJ databases">
        <title>Elstera cyanobacteriorum sp. nov., a novel bacterium isolated from cyanobacterial aggregates in a eutrophic lake.</title>
        <authorList>
            <person name="Cai H."/>
        </authorList>
    </citation>
    <scope>NUCLEOTIDE SEQUENCE [LARGE SCALE GENOMIC DNA]</scope>
    <source>
        <strain evidence="1 2">TH019</strain>
    </source>
</reference>
<dbReference type="EMBL" id="NOXS01000033">
    <property type="protein sequence ID" value="OYQ17797.1"/>
    <property type="molecule type" value="Genomic_DNA"/>
</dbReference>
<gene>
    <name evidence="1" type="ORF">CHR90_12510</name>
</gene>
<evidence type="ECO:0008006" key="3">
    <source>
        <dbReference type="Google" id="ProtNLM"/>
    </source>
</evidence>
<name>A0A255XLF5_9PROT</name>